<dbReference type="SUPFAM" id="SSF56219">
    <property type="entry name" value="DNase I-like"/>
    <property type="match status" value="1"/>
</dbReference>
<dbReference type="InterPro" id="IPR005135">
    <property type="entry name" value="Endo/exonuclease/phosphatase"/>
</dbReference>
<evidence type="ECO:0000256" key="3">
    <source>
        <dbReference type="SAM" id="MobiDB-lite"/>
    </source>
</evidence>
<feature type="compositionally biased region" description="Polar residues" evidence="3">
    <location>
        <begin position="487"/>
        <end position="498"/>
    </location>
</feature>
<dbReference type="InterPro" id="IPR000477">
    <property type="entry name" value="RT_dom"/>
</dbReference>
<protein>
    <recommendedName>
        <fullName evidence="4">Reverse transcriptase domain-containing protein</fullName>
    </recommendedName>
</protein>
<evidence type="ECO:0000313" key="6">
    <source>
        <dbReference type="Proteomes" id="UP001327957"/>
    </source>
</evidence>
<gene>
    <name evidence="5" type="ORF">QIS74_09461</name>
</gene>
<dbReference type="SUPFAM" id="SSF56672">
    <property type="entry name" value="DNA/RNA polymerases"/>
    <property type="match status" value="1"/>
</dbReference>
<dbReference type="CDD" id="cd01650">
    <property type="entry name" value="RT_nLTR_like"/>
    <property type="match status" value="1"/>
</dbReference>
<feature type="compositionally biased region" description="Low complexity" evidence="3">
    <location>
        <begin position="499"/>
        <end position="546"/>
    </location>
</feature>
<reference evidence="5 6" key="1">
    <citation type="submission" date="2023-04" db="EMBL/GenBank/DDBJ databases">
        <title>Colletotrichum tabacum stain YC1 causing leaf anthracnose on Nicotiana tabacum(L.) cv.</title>
        <authorList>
            <person name="Ji Z."/>
            <person name="Wang M."/>
            <person name="Zhang J."/>
            <person name="Wang N."/>
            <person name="Zhou Z."/>
        </authorList>
    </citation>
    <scope>NUCLEOTIDE SEQUENCE [LARGE SCALE GENOMIC DNA]</scope>
    <source>
        <strain evidence="5 6">YC1</strain>
    </source>
</reference>
<accession>A0AAV9T620</accession>
<dbReference type="InterPro" id="IPR036691">
    <property type="entry name" value="Endo/exonu/phosph_ase_sf"/>
</dbReference>
<dbReference type="InterPro" id="IPR043502">
    <property type="entry name" value="DNA/RNA_pol_sf"/>
</dbReference>
<feature type="region of interest" description="Disordered" evidence="3">
    <location>
        <begin position="300"/>
        <end position="324"/>
    </location>
</feature>
<feature type="domain" description="Reverse transcriptase" evidence="4">
    <location>
        <begin position="708"/>
        <end position="1021"/>
    </location>
</feature>
<dbReference type="GO" id="GO:0005739">
    <property type="term" value="C:mitochondrion"/>
    <property type="evidence" value="ECO:0007669"/>
    <property type="project" value="UniProtKB-SubCell"/>
</dbReference>
<dbReference type="PANTHER" id="PTHR33481:SF1">
    <property type="entry name" value="ENDONUCLEASE_EXONUCLEASE_PHOSPHATASE DOMAIN-CONTAINING PROTEIN-RELATED"/>
    <property type="match status" value="1"/>
</dbReference>
<dbReference type="Pfam" id="PF00078">
    <property type="entry name" value="RVT_1"/>
    <property type="match status" value="1"/>
</dbReference>
<evidence type="ECO:0000256" key="2">
    <source>
        <dbReference type="ARBA" id="ARBA00023128"/>
    </source>
</evidence>
<dbReference type="GO" id="GO:0003824">
    <property type="term" value="F:catalytic activity"/>
    <property type="evidence" value="ECO:0007669"/>
    <property type="project" value="InterPro"/>
</dbReference>
<dbReference type="EMBL" id="JASAOK010000044">
    <property type="protein sequence ID" value="KAK6213459.1"/>
    <property type="molecule type" value="Genomic_DNA"/>
</dbReference>
<feature type="compositionally biased region" description="Low complexity" evidence="3">
    <location>
        <begin position="468"/>
        <end position="486"/>
    </location>
</feature>
<dbReference type="PROSITE" id="PS50878">
    <property type="entry name" value="RT_POL"/>
    <property type="match status" value="1"/>
</dbReference>
<keyword evidence="6" id="KW-1185">Reference proteome</keyword>
<feature type="compositionally biased region" description="Low complexity" evidence="3">
    <location>
        <begin position="309"/>
        <end position="318"/>
    </location>
</feature>
<dbReference type="Proteomes" id="UP001327957">
    <property type="component" value="Unassembled WGS sequence"/>
</dbReference>
<dbReference type="PANTHER" id="PTHR33481">
    <property type="entry name" value="REVERSE TRANSCRIPTASE"/>
    <property type="match status" value="1"/>
</dbReference>
<comment type="subcellular location">
    <subcellularLocation>
        <location evidence="1">Mitochondrion</location>
    </subcellularLocation>
</comment>
<proteinExistence type="predicted"/>
<feature type="compositionally biased region" description="Polar residues" evidence="3">
    <location>
        <begin position="547"/>
        <end position="561"/>
    </location>
</feature>
<comment type="caution">
    <text evidence="5">The sequence shown here is derived from an EMBL/GenBank/DDBJ whole genome shotgun (WGS) entry which is preliminary data.</text>
</comment>
<feature type="region of interest" description="Disordered" evidence="3">
    <location>
        <begin position="468"/>
        <end position="617"/>
    </location>
</feature>
<evidence type="ECO:0000313" key="5">
    <source>
        <dbReference type="EMBL" id="KAK6213459.1"/>
    </source>
</evidence>
<evidence type="ECO:0000256" key="1">
    <source>
        <dbReference type="ARBA" id="ARBA00004173"/>
    </source>
</evidence>
<dbReference type="Gene3D" id="3.60.10.10">
    <property type="entry name" value="Endonuclease/exonuclease/phosphatase"/>
    <property type="match status" value="1"/>
</dbReference>
<sequence>MLDAFPAKDLSWIQFNCCRSHQRIRDLGFYLQKPQDPCYVNPDNEQLGSVPDPTQPLHPTFIALQDPPLNMNLQLPGYWLETKDDWPQIDGKDCPVVDEENRPVHVSRRVAFYVSKRIHRAEWEVTWEEGVNKHYVAYLRIGDIHFTNFYNRIQGRTIDFDQLFGNPLVCSPKSVIICDGNAHHAHWGGREVRRTQADAGAIRNATADAGMCHLVRDGKTPTYKCGNITTTIDLAVVGADLEPLVRTCLVLRPRGFESDHALIHVVLNLPVEQDPRQSLRWDKVTKEQFCDALSPRLRSYLGNPDELAPDPTVDTTDPNPLRQPPRPIQLERALAKETNLRHIVQRQSPGTAARKIASQRWQEAILNTNKALQTFKRCAWRRFTVNAAKTTTGLHGLIRQARAASKTRPSAHIPFLQKPGGGKCTSDAESAKVFRHALFDITGDKSCSTLSSAQINTVIDRYTRPLPAKSSVSVPSASSAPDSGPVTSSDSGNNSGLHSVSDSSNPLPLSSSGSDSGSPSFSGSPSLTPAPSLGSSSHGSRASNSSADEPTSGSALSNPSANGKDRSESKSKRKHRGQGFEGVSQTLPLPNGRRATSRCTAPNPPRPRSAQGSSDQPLTFDQLVDACAKRLRQKSSGGSRRPRRTRAQMAALKRLATEAPPQVTSYTIRKIVRKIPRRKSPGPDGITTEALKMGLDVLLPYLVYVFTACIKLGHFPDCFKESLTVMIRKEGKPHDDLPKSYRPIALLSSVGKILERLVADHLKDLALRYKLVPPTQFGFAGRNCIKAVELLVNGVYNGWCGRTASKKWKTSLLGLDISGAYDHVKHLELLLVLIDMGLPRWLIQFVWAFISARCTYLVLPGFTSPKFWVHIGIPQGSPVSPILFALFTAPMLEILEKEAKKAGAKFIILGLSYVDDTYIMVSSDDWEDNRNKLADLHEKLLDWATPRGLRFDPTKYNVMHFSKSNREEDNSILVPPIPGLSSGSLVLKRERVKKGKGEASGGTEGSEVARQGGLRILGVIVDPELHWEHHIQHIEDKVKQKMGWLKRMSTSVSGPNLHSMRHLYLTSVRPIISYACAAWFTLSADPKNPYPLKDALIQRLDTLQTNCLRSIAGAFKTTSKLPLHKELNIPPIAVYLQEKATAHRARNYESDDYKLLRSKTERFPHKATLNCFKRHPLLELYEATGSLRDCAKAWWLDQNDTVFWENPVSQGEAITKYMKRQALLLCRELWEEFQSNEKKYWDTRIRKKTLGVQRRPVATMGDWGPRNLKRYRGLNRAQSTILIQMRTGFIGLNSFLYPKGLIEDLNMR</sequence>
<organism evidence="5 6">
    <name type="scientific">Colletotrichum tabaci</name>
    <dbReference type="NCBI Taxonomy" id="1209068"/>
    <lineage>
        <taxon>Eukaryota</taxon>
        <taxon>Fungi</taxon>
        <taxon>Dikarya</taxon>
        <taxon>Ascomycota</taxon>
        <taxon>Pezizomycotina</taxon>
        <taxon>Sordariomycetes</taxon>
        <taxon>Hypocreomycetidae</taxon>
        <taxon>Glomerellales</taxon>
        <taxon>Glomerellaceae</taxon>
        <taxon>Colletotrichum</taxon>
        <taxon>Colletotrichum destructivum species complex</taxon>
    </lineage>
</organism>
<name>A0AAV9T620_9PEZI</name>
<keyword evidence="2" id="KW-0496">Mitochondrion</keyword>
<evidence type="ECO:0000259" key="4">
    <source>
        <dbReference type="PROSITE" id="PS50878"/>
    </source>
</evidence>
<dbReference type="Pfam" id="PF14529">
    <property type="entry name" value="Exo_endo_phos_2"/>
    <property type="match status" value="1"/>
</dbReference>